<dbReference type="EMBL" id="BMLQ01000001">
    <property type="protein sequence ID" value="GGO40719.1"/>
    <property type="molecule type" value="Genomic_DNA"/>
</dbReference>
<gene>
    <name evidence="2" type="ORF">GCM10010977_03460</name>
</gene>
<feature type="transmembrane region" description="Helical" evidence="1">
    <location>
        <begin position="74"/>
        <end position="95"/>
    </location>
</feature>
<evidence type="ECO:0000313" key="3">
    <source>
        <dbReference type="Proteomes" id="UP000642509"/>
    </source>
</evidence>
<evidence type="ECO:0008006" key="4">
    <source>
        <dbReference type="Google" id="ProtNLM"/>
    </source>
</evidence>
<dbReference type="Proteomes" id="UP000642509">
    <property type="component" value="Unassembled WGS sequence"/>
</dbReference>
<dbReference type="RefSeq" id="WP_188803585.1">
    <property type="nucleotide sequence ID" value="NZ_BAAAOU010000003.1"/>
</dbReference>
<reference evidence="3" key="1">
    <citation type="journal article" date="2019" name="Int. J. Syst. Evol. Microbiol.">
        <title>The Global Catalogue of Microorganisms (GCM) 10K type strain sequencing project: providing services to taxonomists for standard genome sequencing and annotation.</title>
        <authorList>
            <consortium name="The Broad Institute Genomics Platform"/>
            <consortium name="The Broad Institute Genome Sequencing Center for Infectious Disease"/>
            <person name="Wu L."/>
            <person name="Ma J."/>
        </authorList>
    </citation>
    <scope>NUCLEOTIDE SEQUENCE [LARGE SCALE GENOMIC DNA]</scope>
    <source>
        <strain evidence="3">CGMCC 1.7064</strain>
    </source>
</reference>
<dbReference type="Gene3D" id="2.60.40.2880">
    <property type="entry name" value="MmpS1-5, C-terminal soluble domain"/>
    <property type="match status" value="1"/>
</dbReference>
<comment type="caution">
    <text evidence="2">The sequence shown here is derived from an EMBL/GenBank/DDBJ whole genome shotgun (WGS) entry which is preliminary data.</text>
</comment>
<dbReference type="InterPro" id="IPR038468">
    <property type="entry name" value="MmpS_C"/>
</dbReference>
<sequence length="193" mass="19722">MSYEQPAPYPPAGPMPPARRTNGVGIAALVVGIIAILLSLIPIVGIIVAVVAVVLGIIGLVLKNRARGMAITGLILGAVALVVGVIVTIVAGVFVSEMDRQMNQENAIEYRATVSAGAATVSYGSVSGQSTAEFEGEWTESLNVTGFDIPSLMVSGDILGEDQELTCEIIVNGETVSSQSGTSTVSCSGSTID</sequence>
<keyword evidence="1" id="KW-1133">Transmembrane helix</keyword>
<proteinExistence type="predicted"/>
<keyword evidence="1" id="KW-0472">Membrane</keyword>
<name>A0ABQ2LN34_9MICC</name>
<keyword evidence="3" id="KW-1185">Reference proteome</keyword>
<evidence type="ECO:0000256" key="1">
    <source>
        <dbReference type="SAM" id="Phobius"/>
    </source>
</evidence>
<keyword evidence="1" id="KW-0812">Transmembrane</keyword>
<feature type="transmembrane region" description="Helical" evidence="1">
    <location>
        <begin position="29"/>
        <end position="62"/>
    </location>
</feature>
<accession>A0ABQ2LN34</accession>
<protein>
    <recommendedName>
        <fullName evidence="4">DUF4190 domain-containing protein</fullName>
    </recommendedName>
</protein>
<organism evidence="2 3">
    <name type="scientific">Citricoccus zhacaiensis</name>
    <dbReference type="NCBI Taxonomy" id="489142"/>
    <lineage>
        <taxon>Bacteria</taxon>
        <taxon>Bacillati</taxon>
        <taxon>Actinomycetota</taxon>
        <taxon>Actinomycetes</taxon>
        <taxon>Micrococcales</taxon>
        <taxon>Micrococcaceae</taxon>
        <taxon>Citricoccus</taxon>
    </lineage>
</organism>
<evidence type="ECO:0000313" key="2">
    <source>
        <dbReference type="EMBL" id="GGO40719.1"/>
    </source>
</evidence>